<evidence type="ECO:0000256" key="1">
    <source>
        <dbReference type="SAM" id="MobiDB-lite"/>
    </source>
</evidence>
<keyword evidence="2" id="KW-0472">Membrane</keyword>
<evidence type="ECO:0000313" key="4">
    <source>
        <dbReference type="EMBL" id="QRW18274.1"/>
    </source>
</evidence>
<dbReference type="Proteomes" id="UP000650533">
    <property type="component" value="Chromosome 3"/>
</dbReference>
<keyword evidence="2" id="KW-1133">Transmembrane helix</keyword>
<feature type="transmembrane region" description="Helical" evidence="2">
    <location>
        <begin position="43"/>
        <end position="66"/>
    </location>
</feature>
<evidence type="ECO:0000313" key="3">
    <source>
        <dbReference type="EMBL" id="CAE6411177.1"/>
    </source>
</evidence>
<dbReference type="Proteomes" id="UP000663840">
    <property type="component" value="Unassembled WGS sequence"/>
</dbReference>
<feature type="region of interest" description="Disordered" evidence="1">
    <location>
        <begin position="373"/>
        <end position="400"/>
    </location>
</feature>
<reference evidence="3" key="2">
    <citation type="submission" date="2021-01" db="EMBL/GenBank/DDBJ databases">
        <authorList>
            <person name="Kaushik A."/>
        </authorList>
    </citation>
    <scope>NUCLEOTIDE SEQUENCE</scope>
    <source>
        <strain evidence="3">AG1-1A</strain>
    </source>
</reference>
<evidence type="ECO:0000313" key="5">
    <source>
        <dbReference type="Proteomes" id="UP000663840"/>
    </source>
</evidence>
<evidence type="ECO:0000256" key="2">
    <source>
        <dbReference type="SAM" id="Phobius"/>
    </source>
</evidence>
<gene>
    <name evidence="3" type="ORF">RDB_LOCUS44535</name>
    <name evidence="4" type="ORF">RhiXN_03198</name>
</gene>
<accession>A0A8H2WYD2</accession>
<organism evidence="3 5">
    <name type="scientific">Rhizoctonia solani</name>
    <dbReference type="NCBI Taxonomy" id="456999"/>
    <lineage>
        <taxon>Eukaryota</taxon>
        <taxon>Fungi</taxon>
        <taxon>Dikarya</taxon>
        <taxon>Basidiomycota</taxon>
        <taxon>Agaricomycotina</taxon>
        <taxon>Agaricomycetes</taxon>
        <taxon>Cantharellales</taxon>
        <taxon>Ceratobasidiaceae</taxon>
        <taxon>Rhizoctonia</taxon>
    </lineage>
</organism>
<keyword evidence="2" id="KW-0812">Transmembrane</keyword>
<dbReference type="AlphaFoldDB" id="A0A8H2WYD2"/>
<sequence>MASVWAGYRCSLLGFVLFATTFTLIISAQNIETGRLVDGGKKSNVYTLIVSIFSTLFLALVLWFDLVKRLSILCQVQWELIWGAIIILFNIIGFASISSNKPAPNTCHGGPKSAWDICAASQGMLALLALTTIALIGHTGMMVVMTIKLSRRTEESVWRVMAWELDDKLRPRPERVITTTNVTMSGVEAGVIQERPVSKVLPPVPMGMVEDPPRARNPLTFSTVSSLLNPAPRDLPGSARQEGRFQLHDGPAPVPVERPPVQRAFERISGYIHDDPHNAPSGFGGFSMYYAPTPVYDRFARGMSEAFPSSGVGTPVTPALKPPSPLQPRKIQKKDGRWMLADESDALERPLVGEDRPTLPARFQSRMHEIQPPAAAQVTPVRRPSRTPPRIMPGTLPNPNSYRPILEDI</sequence>
<protein>
    <recommendedName>
        <fullName evidence="6">MARVEL domain-containing protein</fullName>
    </recommendedName>
</protein>
<reference evidence="4" key="1">
    <citation type="submission" date="2020-05" db="EMBL/GenBank/DDBJ databases">
        <title>Evolutionary and genomic comparisons of hybrid uninucleate and nonhybrid Rhizoctonia fungi.</title>
        <authorList>
            <person name="Li C."/>
            <person name="Chen X."/>
        </authorList>
    </citation>
    <scope>NUCLEOTIDE SEQUENCE</scope>
    <source>
        <strain evidence="4">AG-1 IA</strain>
    </source>
</reference>
<dbReference type="EMBL" id="CP059660">
    <property type="protein sequence ID" value="QRW18274.1"/>
    <property type="molecule type" value="Genomic_DNA"/>
</dbReference>
<feature type="transmembrane region" description="Helical" evidence="2">
    <location>
        <begin position="119"/>
        <end position="144"/>
    </location>
</feature>
<proteinExistence type="predicted"/>
<evidence type="ECO:0008006" key="6">
    <source>
        <dbReference type="Google" id="ProtNLM"/>
    </source>
</evidence>
<name>A0A8H2WYD2_9AGAM</name>
<feature type="transmembrane region" description="Helical" evidence="2">
    <location>
        <begin position="12"/>
        <end position="31"/>
    </location>
</feature>
<feature type="transmembrane region" description="Helical" evidence="2">
    <location>
        <begin position="78"/>
        <end position="99"/>
    </location>
</feature>
<feature type="region of interest" description="Disordered" evidence="1">
    <location>
        <begin position="309"/>
        <end position="330"/>
    </location>
</feature>
<dbReference type="EMBL" id="CAJMWR010001000">
    <property type="protein sequence ID" value="CAE6411177.1"/>
    <property type="molecule type" value="Genomic_DNA"/>
</dbReference>